<proteinExistence type="predicted"/>
<dbReference type="Gene3D" id="1.10.260.40">
    <property type="entry name" value="lambda repressor-like DNA-binding domains"/>
    <property type="match status" value="1"/>
</dbReference>
<evidence type="ECO:0000259" key="1">
    <source>
        <dbReference type="PROSITE" id="PS50943"/>
    </source>
</evidence>
<sequence>MGGLQGTMHWSLRSEIERHRRECGYTLSKLGELTGINHGSLSEILNGNPPRAMTIGQLDALAAVFGREPGWLYELYTEECISEGRISRPRLIPYLIRCAEVGRQDCIEEVVPKLLENPKNLSTLFAVAEQLYEEGKQKQSVPFYEYVIENEKDSYSNQFVMSQYRLFRVVVQGTNSEENWKAVIRFDPYRRRLPENNQLDALLQLANVCYTIHKWREMDKYADELRELATIIYEDELRRRRSNKASEMLSTERHLVVYYGQAFLIKSIALEKQELYEEAKRYVDGYADLSWFEFLDEIGQIEVQKFRSWATANLYTLNILMGNSDVIPDYIHFLSDHPKEVLSGLVTIVSAANQYGFSIDSIFEQFAEHIDRFEDRQDAIGMSEHMQFRNEMAIYLFKRGRYAEGLNETLRCLSLSDTMKDYDSFKKCTALFWMNLQYASDQQKGKYQTILTKGAV</sequence>
<dbReference type="Pfam" id="PF01381">
    <property type="entry name" value="HTH_3"/>
    <property type="match status" value="1"/>
</dbReference>
<evidence type="ECO:0000313" key="2">
    <source>
        <dbReference type="EMBL" id="AWX58797.1"/>
    </source>
</evidence>
<reference evidence="2 3" key="1">
    <citation type="journal article" date="2015" name="Genome Announc.">
        <title>Draft Genome Sequence of Brevibacillus brevis DZQ7, a Plant Growth-Promoting Rhizobacterium with Broad-Spectrum Antimicrobial Activity.</title>
        <authorList>
            <person name="Hou Q."/>
            <person name="Wang C."/>
            <person name="Hou X."/>
            <person name="Xia Z."/>
            <person name="Ye J."/>
            <person name="Liu K."/>
            <person name="Liu H."/>
            <person name="Wang J."/>
            <person name="Guo H."/>
            <person name="Yu X."/>
            <person name="Yang Y."/>
            <person name="Du B."/>
            <person name="Ding Y."/>
        </authorList>
    </citation>
    <scope>NUCLEOTIDE SEQUENCE [LARGE SCALE GENOMIC DNA]</scope>
    <source>
        <strain evidence="2 3">DZQ7</strain>
    </source>
</reference>
<dbReference type="AlphaFoldDB" id="A0A2Z4MQH0"/>
<dbReference type="Gene3D" id="1.25.40.10">
    <property type="entry name" value="Tetratricopeptide repeat domain"/>
    <property type="match status" value="1"/>
</dbReference>
<dbReference type="InterPro" id="IPR001387">
    <property type="entry name" value="Cro/C1-type_HTH"/>
</dbReference>
<name>A0A2Z4MQH0_BREBE</name>
<accession>A0A2Z4MQH0</accession>
<organism evidence="2 3">
    <name type="scientific">Brevibacillus brevis</name>
    <name type="common">Bacillus brevis</name>
    <dbReference type="NCBI Taxonomy" id="1393"/>
    <lineage>
        <taxon>Bacteria</taxon>
        <taxon>Bacillati</taxon>
        <taxon>Bacillota</taxon>
        <taxon>Bacilli</taxon>
        <taxon>Bacillales</taxon>
        <taxon>Paenibacillaceae</taxon>
        <taxon>Brevibacillus</taxon>
    </lineage>
</organism>
<dbReference type="InterPro" id="IPR010982">
    <property type="entry name" value="Lambda_DNA-bd_dom_sf"/>
</dbReference>
<dbReference type="SMART" id="SM00530">
    <property type="entry name" value="HTH_XRE"/>
    <property type="match status" value="1"/>
</dbReference>
<dbReference type="Proteomes" id="UP000036061">
    <property type="component" value="Chromosome"/>
</dbReference>
<dbReference type="GO" id="GO:0003677">
    <property type="term" value="F:DNA binding"/>
    <property type="evidence" value="ECO:0007669"/>
    <property type="project" value="InterPro"/>
</dbReference>
<protein>
    <submittedName>
        <fullName evidence="2">XRE family transcriptional regulator</fullName>
    </submittedName>
</protein>
<dbReference type="RefSeq" id="WP_048035217.1">
    <property type="nucleotide sequence ID" value="NZ_CP030117.1"/>
</dbReference>
<dbReference type="InterPro" id="IPR011990">
    <property type="entry name" value="TPR-like_helical_dom_sf"/>
</dbReference>
<feature type="domain" description="HTH cro/C1-type" evidence="1">
    <location>
        <begin position="16"/>
        <end position="72"/>
    </location>
</feature>
<dbReference type="PROSITE" id="PS50943">
    <property type="entry name" value="HTH_CROC1"/>
    <property type="match status" value="1"/>
</dbReference>
<evidence type="ECO:0000313" key="3">
    <source>
        <dbReference type="Proteomes" id="UP000036061"/>
    </source>
</evidence>
<dbReference type="CDD" id="cd00093">
    <property type="entry name" value="HTH_XRE"/>
    <property type="match status" value="1"/>
</dbReference>
<gene>
    <name evidence="2" type="ORF">AB432_028795</name>
</gene>
<dbReference type="EMBL" id="CP030117">
    <property type="protein sequence ID" value="AWX58797.1"/>
    <property type="molecule type" value="Genomic_DNA"/>
</dbReference>
<dbReference type="SUPFAM" id="SSF47413">
    <property type="entry name" value="lambda repressor-like DNA-binding domains"/>
    <property type="match status" value="1"/>
</dbReference>